<feature type="domain" description="C2H2-type" evidence="13">
    <location>
        <begin position="147"/>
        <end position="174"/>
    </location>
</feature>
<keyword evidence="12" id="KW-0472">Membrane</keyword>
<keyword evidence="9" id="KW-0539">Nucleus</keyword>
<proteinExistence type="predicted"/>
<dbReference type="PANTHER" id="PTHR24383:SF12">
    <property type="entry name" value="ZINC FINGER PROTEIN 618"/>
    <property type="match status" value="1"/>
</dbReference>
<sequence>MEQAGPGESGNMKDDEGRNNLKHKNLLQPCFPFLEKHRLRGGGVMSAPEAPNPGKEQAESGNGNAATDPSTATSSTPPTVAVKKEPGISEKSNGKVGDANPAEICVVIGGKDGGSSGGGTRRAQTEGMFALGTPPPTKSTDSCIGSYVCAVCGKKYKYYNCFQTHVRAHRESESMVGDGLPQTPNSSFRYSCDICGKKYKYYSCFQEHRDLHAVDDPYEQVVLPVDGLKEEEPIEPYQKIGPKTGSYVCEFCGKQYKYFNPYQEHVALHTPLDTFVIGSFDLKTSRVQECGTLDMSKFSHSQANSPFRRKLESAIQTSLVDTNSSQNSSAGTPSPLVATTFSTSQKPYTCGACGIQFQFYNNLLEHMQSHAADNENHTKGDSPKTSSASGPQEQLWRGSQAQAHPSVKIQIQPQSISQRNHTLSQNNGLPEKERQQVAERLLRVMCSDLNMLNVLNSKDFLKLAQTLVDTGARHGAYSTRDALGNMSALALRQLPRMYNQVKVKVTCALGSNASLGIAVTCHSQTSGPDACYVLTAYQVEGSRLKRYVLGVREAELREGPEQIHHWVQNVLSEFVMSDIRTVYVSEPRLWAAGFAGSPLGSGGRGRICLRCAGCSLGAVVQAVLGKRSLQARGLHELAELLSTCRDIASSSTLALREEQCFNTSTSTTEESTQGSPAQCPTPPCWDRMAEALLQVHAHFEHICEAYGRSKSTAPLLQGLNKHLLSTLACLLAPLRLAALELSSQRRPTLQQVLPVYLRLEKFFTSKAGEAGTGTASKLCHYFLEALKENFKVERAHQVAMVLDPQLKLRSVPAYQHEDIISRACELAAETRDGSLSGGGGSSGEERDGDGPPTPKISRIDGAGNNGGPSRGSSLVSGNDEGPGQVRQEIFQYLAEPLVQGTPELFQYWSSTVSEKFPRLARLALWLLAVPAVGIRSECVTVCEQSLAMKRRQQVTAEEMNKLIFLRSNMARLEEKYSPLEVNEHIRAGTATFSSLYLKKKPNCDLSAELRFLLATSDRCCSRSNSSVDLPLFLPSLTAVVVPPFTPSFPSTCGTHKVGTSTPDQPRTIRAVATSLPSEHRRDRYVQKEGSVPIFLSFVLHGGPCGTGMEVSPVQWVLTFISSDTNETKNLYMEMLFFGFDMVFQSRAEARGKLLRKSNKAGRNFQSLCVHEVFFLENKARAFFRRKLMPIQQRKKPIRLVTSLDMLVTSLFKATVDSFSFASASRSVTSDDISLSSWIRVAGCGRRAPTPPSEGYLLQAISEDRDAFVRKMKLWTSPWVSCLVILILCFGSECGTVRRKGRSKRELVRIREARATIPGACATRLPRGKRSLPGLERRVLRQRRRSSHAEEDSPERGKAVYFTGRGDQLRLKPGVEIPRGNFTLEMWIKPEGGQRSPTVIAADVTVRKM</sequence>
<feature type="compositionally biased region" description="Basic and acidic residues" evidence="11">
    <location>
        <begin position="373"/>
        <end position="382"/>
    </location>
</feature>
<dbReference type="InterPro" id="IPR008906">
    <property type="entry name" value="HATC_C_dom"/>
</dbReference>
<dbReference type="PANTHER" id="PTHR24383">
    <property type="entry name" value="ZINC FINGER PROTEIN"/>
    <property type="match status" value="1"/>
</dbReference>
<evidence type="ECO:0000313" key="14">
    <source>
        <dbReference type="EMBL" id="PWA26405.1"/>
    </source>
</evidence>
<dbReference type="SUPFAM" id="SSF140996">
    <property type="entry name" value="Hermes dimerisation domain"/>
    <property type="match status" value="1"/>
</dbReference>
<dbReference type="Proteomes" id="UP000250572">
    <property type="component" value="Unassembled WGS sequence"/>
</dbReference>
<evidence type="ECO:0000256" key="12">
    <source>
        <dbReference type="SAM" id="Phobius"/>
    </source>
</evidence>
<keyword evidence="12" id="KW-0812">Transmembrane</keyword>
<accession>A0A315VVD7</accession>
<evidence type="ECO:0000256" key="3">
    <source>
        <dbReference type="ARBA" id="ARBA00022737"/>
    </source>
</evidence>
<dbReference type="EMBL" id="NHOQ01001156">
    <property type="protein sequence ID" value="PWA26405.1"/>
    <property type="molecule type" value="Genomic_DNA"/>
</dbReference>
<dbReference type="Pfam" id="PF05699">
    <property type="entry name" value="Dimer_Tnp_hAT"/>
    <property type="match status" value="1"/>
</dbReference>
<feature type="domain" description="C2H2-type" evidence="13">
    <location>
        <begin position="190"/>
        <end position="217"/>
    </location>
</feature>
<organism evidence="14 15">
    <name type="scientific">Gambusia affinis</name>
    <name type="common">Western mosquitofish</name>
    <name type="synonym">Heterandria affinis</name>
    <dbReference type="NCBI Taxonomy" id="33528"/>
    <lineage>
        <taxon>Eukaryota</taxon>
        <taxon>Metazoa</taxon>
        <taxon>Chordata</taxon>
        <taxon>Craniata</taxon>
        <taxon>Vertebrata</taxon>
        <taxon>Euteleostomi</taxon>
        <taxon>Actinopterygii</taxon>
        <taxon>Neopterygii</taxon>
        <taxon>Teleostei</taxon>
        <taxon>Neoteleostei</taxon>
        <taxon>Acanthomorphata</taxon>
        <taxon>Ovalentaria</taxon>
        <taxon>Atherinomorphae</taxon>
        <taxon>Cyprinodontiformes</taxon>
        <taxon>Poeciliidae</taxon>
        <taxon>Poeciliinae</taxon>
        <taxon>Gambusia</taxon>
    </lineage>
</organism>
<evidence type="ECO:0000256" key="10">
    <source>
        <dbReference type="PROSITE-ProRule" id="PRU00042"/>
    </source>
</evidence>
<feature type="transmembrane region" description="Helical" evidence="12">
    <location>
        <begin position="1277"/>
        <end position="1296"/>
    </location>
</feature>
<dbReference type="GO" id="GO:0003677">
    <property type="term" value="F:DNA binding"/>
    <property type="evidence" value="ECO:0007669"/>
    <property type="project" value="UniProtKB-KW"/>
</dbReference>
<evidence type="ECO:0000313" key="15">
    <source>
        <dbReference type="Proteomes" id="UP000250572"/>
    </source>
</evidence>
<evidence type="ECO:0000256" key="7">
    <source>
        <dbReference type="ARBA" id="ARBA00023125"/>
    </source>
</evidence>
<keyword evidence="6" id="KW-0805">Transcription regulation</keyword>
<dbReference type="GO" id="GO:0046983">
    <property type="term" value="F:protein dimerization activity"/>
    <property type="evidence" value="ECO:0007669"/>
    <property type="project" value="InterPro"/>
</dbReference>
<feature type="compositionally biased region" description="Polar residues" evidence="11">
    <location>
        <begin position="383"/>
        <end position="428"/>
    </location>
</feature>
<dbReference type="InterPro" id="IPR012337">
    <property type="entry name" value="RNaseH-like_sf"/>
</dbReference>
<evidence type="ECO:0000256" key="2">
    <source>
        <dbReference type="ARBA" id="ARBA00022723"/>
    </source>
</evidence>
<evidence type="ECO:0000256" key="5">
    <source>
        <dbReference type="ARBA" id="ARBA00022833"/>
    </source>
</evidence>
<evidence type="ECO:0000259" key="13">
    <source>
        <dbReference type="PROSITE" id="PS50157"/>
    </source>
</evidence>
<evidence type="ECO:0000256" key="1">
    <source>
        <dbReference type="ARBA" id="ARBA00004123"/>
    </source>
</evidence>
<keyword evidence="7" id="KW-0238">DNA-binding</keyword>
<dbReference type="SUPFAM" id="SSF57667">
    <property type="entry name" value="beta-beta-alpha zinc fingers"/>
    <property type="match status" value="2"/>
</dbReference>
<dbReference type="GO" id="GO:0005634">
    <property type="term" value="C:nucleus"/>
    <property type="evidence" value="ECO:0007669"/>
    <property type="project" value="UniProtKB-SubCell"/>
</dbReference>
<comment type="caution">
    <text evidence="14">The sequence shown here is derived from an EMBL/GenBank/DDBJ whole genome shotgun (WGS) entry which is preliminary data.</text>
</comment>
<evidence type="ECO:0000256" key="9">
    <source>
        <dbReference type="ARBA" id="ARBA00023242"/>
    </source>
</evidence>
<keyword evidence="4 10" id="KW-0863">Zinc-finger</keyword>
<keyword evidence="12" id="KW-1133">Transmembrane helix</keyword>
<keyword evidence="3" id="KW-0677">Repeat</keyword>
<gene>
    <name evidence="14" type="ORF">CCH79_00000958</name>
</gene>
<dbReference type="InterPro" id="IPR036236">
    <property type="entry name" value="Znf_C2H2_sf"/>
</dbReference>
<dbReference type="STRING" id="33528.ENSGAFP00000016680"/>
<protein>
    <recommendedName>
        <fullName evidence="13">C2H2-type domain-containing protein</fullName>
    </recommendedName>
</protein>
<dbReference type="SUPFAM" id="SSF53098">
    <property type="entry name" value="Ribonuclease H-like"/>
    <property type="match status" value="1"/>
</dbReference>
<dbReference type="InterPro" id="IPR013087">
    <property type="entry name" value="Znf_C2H2_type"/>
</dbReference>
<feature type="compositionally biased region" description="Low complexity" evidence="11">
    <location>
        <begin position="65"/>
        <end position="79"/>
    </location>
</feature>
<feature type="region of interest" description="Disordered" evidence="11">
    <location>
        <begin position="831"/>
        <end position="881"/>
    </location>
</feature>
<dbReference type="Gene3D" id="1.10.10.1070">
    <property type="entry name" value="Zinc finger, BED domain-containing"/>
    <property type="match status" value="1"/>
</dbReference>
<evidence type="ECO:0000256" key="11">
    <source>
        <dbReference type="SAM" id="MobiDB-lite"/>
    </source>
</evidence>
<keyword evidence="15" id="KW-1185">Reference proteome</keyword>
<dbReference type="Gene3D" id="3.30.160.60">
    <property type="entry name" value="Classic Zinc Finger"/>
    <property type="match status" value="2"/>
</dbReference>
<dbReference type="SMART" id="SM00355">
    <property type="entry name" value="ZnF_C2H2"/>
    <property type="match status" value="4"/>
</dbReference>
<feature type="region of interest" description="Disordered" evidence="11">
    <location>
        <begin position="373"/>
        <end position="432"/>
    </location>
</feature>
<feature type="domain" description="C2H2-type" evidence="13">
    <location>
        <begin position="348"/>
        <end position="375"/>
    </location>
</feature>
<keyword evidence="8" id="KW-0804">Transcription</keyword>
<name>A0A315VVD7_GAMAF</name>
<evidence type="ECO:0000256" key="4">
    <source>
        <dbReference type="ARBA" id="ARBA00022771"/>
    </source>
</evidence>
<feature type="domain" description="C2H2-type" evidence="13">
    <location>
        <begin position="247"/>
        <end position="274"/>
    </location>
</feature>
<evidence type="ECO:0000256" key="8">
    <source>
        <dbReference type="ARBA" id="ARBA00023163"/>
    </source>
</evidence>
<comment type="subcellular location">
    <subcellularLocation>
        <location evidence="1">Nucleus</location>
    </subcellularLocation>
</comment>
<dbReference type="GO" id="GO:0008270">
    <property type="term" value="F:zinc ion binding"/>
    <property type="evidence" value="ECO:0007669"/>
    <property type="project" value="UniProtKB-KW"/>
</dbReference>
<feature type="region of interest" description="Disordered" evidence="11">
    <location>
        <begin position="42"/>
        <end position="96"/>
    </location>
</feature>
<evidence type="ECO:0000256" key="6">
    <source>
        <dbReference type="ARBA" id="ARBA00023015"/>
    </source>
</evidence>
<keyword evidence="5" id="KW-0862">Zinc</keyword>
<dbReference type="PROSITE" id="PS00028">
    <property type="entry name" value="ZINC_FINGER_C2H2_1"/>
    <property type="match status" value="4"/>
</dbReference>
<reference evidence="14 15" key="1">
    <citation type="journal article" date="2018" name="G3 (Bethesda)">
        <title>A High-Quality Reference Genome for the Invasive Mosquitofish Gambusia affinis Using a Chicago Library.</title>
        <authorList>
            <person name="Hoffberg S.L."/>
            <person name="Troendle N.J."/>
            <person name="Glenn T.C."/>
            <person name="Mahmud O."/>
            <person name="Louha S."/>
            <person name="Chalopin D."/>
            <person name="Bennetzen J.L."/>
            <person name="Mauricio R."/>
        </authorList>
    </citation>
    <scope>NUCLEOTIDE SEQUENCE [LARGE SCALE GENOMIC DNA]</scope>
    <source>
        <strain evidence="14">NE01/NJP1002.9</strain>
        <tissue evidence="14">Muscle</tissue>
    </source>
</reference>
<keyword evidence="2" id="KW-0479">Metal-binding</keyword>
<feature type="region of interest" description="Disordered" evidence="11">
    <location>
        <begin position="1"/>
        <end position="23"/>
    </location>
</feature>
<dbReference type="PROSITE" id="PS50157">
    <property type="entry name" value="ZINC_FINGER_C2H2_2"/>
    <property type="match status" value="4"/>
</dbReference>